<dbReference type="CDD" id="cd03017">
    <property type="entry name" value="PRX_BCP"/>
    <property type="match status" value="1"/>
</dbReference>
<protein>
    <submittedName>
        <fullName evidence="3">D-alanine--D-alanyl carrier protein ligase</fullName>
    </submittedName>
</protein>
<dbReference type="GO" id="GO:0016209">
    <property type="term" value="F:antioxidant activity"/>
    <property type="evidence" value="ECO:0007669"/>
    <property type="project" value="InterPro"/>
</dbReference>
<dbReference type="OrthoDB" id="199633at2759"/>
<feature type="transmembrane region" description="Helical" evidence="1">
    <location>
        <begin position="1633"/>
        <end position="1653"/>
    </location>
</feature>
<dbReference type="Gene3D" id="2.160.10.10">
    <property type="entry name" value="Hexapeptide repeat proteins"/>
    <property type="match status" value="1"/>
</dbReference>
<dbReference type="Pfam" id="PF00501">
    <property type="entry name" value="AMP-binding"/>
    <property type="match status" value="1"/>
</dbReference>
<dbReference type="InterPro" id="IPR000866">
    <property type="entry name" value="AhpC/TSA"/>
</dbReference>
<dbReference type="GO" id="GO:0016491">
    <property type="term" value="F:oxidoreductase activity"/>
    <property type="evidence" value="ECO:0007669"/>
    <property type="project" value="InterPro"/>
</dbReference>
<dbReference type="InterPro" id="IPR011004">
    <property type="entry name" value="Trimer_LpxA-like_sf"/>
</dbReference>
<comment type="caution">
    <text evidence="3">The sequence shown here is derived from an EMBL/GenBank/DDBJ whole genome shotgun (WGS) entry which is preliminary data.</text>
</comment>
<dbReference type="InterPro" id="IPR042099">
    <property type="entry name" value="ANL_N_sf"/>
</dbReference>
<dbReference type="GO" id="GO:0016874">
    <property type="term" value="F:ligase activity"/>
    <property type="evidence" value="ECO:0007669"/>
    <property type="project" value="UniProtKB-KW"/>
</dbReference>
<evidence type="ECO:0000313" key="3">
    <source>
        <dbReference type="EMBL" id="CAB9500940.1"/>
    </source>
</evidence>
<dbReference type="Gene3D" id="3.40.30.10">
    <property type="entry name" value="Glutaredoxin"/>
    <property type="match status" value="1"/>
</dbReference>
<dbReference type="SUPFAM" id="SSF51161">
    <property type="entry name" value="Trimeric LpxA-like enzymes"/>
    <property type="match status" value="1"/>
</dbReference>
<keyword evidence="3" id="KW-0436">Ligase</keyword>
<feature type="transmembrane region" description="Helical" evidence="1">
    <location>
        <begin position="1429"/>
        <end position="1454"/>
    </location>
</feature>
<reference evidence="3" key="1">
    <citation type="submission" date="2020-06" db="EMBL/GenBank/DDBJ databases">
        <authorList>
            <consortium name="Plant Systems Biology data submission"/>
        </authorList>
    </citation>
    <scope>NUCLEOTIDE SEQUENCE</scope>
    <source>
        <strain evidence="3">D6</strain>
    </source>
</reference>
<dbReference type="Proteomes" id="UP001153069">
    <property type="component" value="Unassembled WGS sequence"/>
</dbReference>
<dbReference type="Gene3D" id="3.30.300.30">
    <property type="match status" value="1"/>
</dbReference>
<gene>
    <name evidence="3" type="ORF">SEMRO_96_G049480.1</name>
</gene>
<sequence>MKSFSTILQALVHHATEKPNNIVFTWVDIKCKEQRNMTFKQLEDESNAVAARLLKLGCKKGDRVMVAYPFGLEFLAGMFGAMKIGVIPCSIYPPNPSQLKTDMPKFRGFVEDAGAKYALTSNTFATAMTAASILYKTGVKWIGTDKLPIKKSNPNKPKAYEKFLGHPEDICFIQYTSGSTGRPKGVMINHRNLVENCMAIGNMSNVDPSTVAALWVPQYHDMGLVAGFMSSLYSGIHLVMASPLDFVVNPLLWTDMVEKYQANLTCAPNFAYALLLKRLEQANRKADWSCVKRAMFGGEPAQSHVVEAVVKTLSIKPEHVYNIYGLAESVVFLTGGSAFPDSEGLVSCGVVDSPTLKLRIVEEGEDVEDGAVGSIWAQSPCVAAGYYGQPELTTSTFANDLLNYEGTWLNTGDLGKIVGGQLYVTGRVKDVIIINGKNYYPTDVELSTDDLFGDVIRPGRTTAFQHGDDSVGITVEGRKGFDKSANEDLAVQIANHVSQAHGLPVSEVVILKLGVTPKTTSGKLKRSEIRQTTITGDWKESSILLHFRRQKPRSALERNQRSSFLERSFSLKGVASREFYLNEETEHEIMRRSIRLPAGSLDSTFEEQLHVAVVGAGAAGLVTALRLAQRNIKVTLLEQNERIGGHARHVEVFGHERNPAFGVFLADEYPNLINLARELGVEPIRLGPSNQTRGIISMTDQSIPTVSESEISRFVAEMQRIHNAGTGQNETIGHFFHHNGYDHQFIVYFYVGKIVSFFAGQSIQDYLNIPLEIVAWFVTAFSISNKDVLRLSNKRYMDAFQLELKRLGVEVCTSVNPKILRRDDSGIAISTGTCVDEVVLNVDKVVLAVPPTAAVHVLGDSMSPEENVLADFDCPLETVVLHTDSKWVDIESPGHIMFANIPECSSLPDASDTIPITTSCSSDSDGCTPIYVTHAYDTHEDLEFNSPVEKMSFTHTKITCKAFHLRKSLLQHQGNHSTYYAGGWTRGTMLHEDALVSGIVAANAVLTEFGMVPHPVSERKHPIPSSRLSERAVTASGHPGIQDAMQEPTADDFSKRYANTVVSVFGSEVDLSKTWTENGMTSIKSAELRNKVEEELRAILPANFEQLYPTPQSLLVFLEASETKSFPKQDRDDHPDFTWKSSRSRLNKLELGILQTLASVAIFLLIVASVVPSYLLVSWVMDQCGSNKYGECHGPTFWILLPLSFPLYILSLSVAVVICKYAIVGAYQHGQLDLLSWGYLRWWFMDRLVEVWESLVGQFVVETRHIWIFYWLLGADLAWSAKVEAYIREFDLVKVGSNATIGHSLKCRKFSMSSDGSPKLTFRPLVIGKSSSISGMVSPGAKIGDCSKVVKLSVVEDGAQVPDGVLARGNPAFHAGLFEVSDAESWKTFILDGFKIVWTTVEAYHFFSLSYVVHFALNEILPSWRYGGILHWILLFPFTSFLALLTSIALKWLLIGKRDPSDEYEGSLWREATNWACDFHFRTACWSFIPFFGQSRIWNIILFLHGLDVDMSSALSGPYFYFLPSKVDFVKIRNSFLASMTLDFNKTADSKIEIINSSIGFGVNLHAGVKIMQSSIPPRSDVSDSIFDLNQIRAKKAAILTEEVGLQLMNVVFFASIIPSYEIGLAATTSSSAGIAAFGLAVAVLVLFFVWILSARIVEGVLLNLPHQAQQDLFGVYLNHVWYFRVGNILEMLLYGTPMFAYYARFMGAEVDGDLWYFGFAIYEYGKMHFQGNTIVDSSSLNCHYMDQSGITMDDTYVSGIIHPGCFAVAGSVITGEDNGPWKVFLSSVGGKESSPNEISLVPGSNDTSGDLSVSASVDGNGPLQSLFPLLSKDTSFKATCALKLGMPAPSFELPNSQGEGTTSLQGLVESGRWTVLYFYPGAFTSGCTLQAHYFQRDIDQYRHLNAQIVGVSVDSVEKNKAFCTAQSLDFFMLSDQEGCVSQAYGSAVSIPRYATISNRQTYLIDPQGRLRWIFLDFESRIASHSKEVLSKLQELKSTDSIC</sequence>
<feature type="transmembrane region" description="Helical" evidence="1">
    <location>
        <begin position="1151"/>
        <end position="1177"/>
    </location>
</feature>
<dbReference type="InterPro" id="IPR000873">
    <property type="entry name" value="AMP-dep_synth/lig_dom"/>
</dbReference>
<dbReference type="SUPFAM" id="SSF52833">
    <property type="entry name" value="Thioredoxin-like"/>
    <property type="match status" value="1"/>
</dbReference>
<dbReference type="EMBL" id="CAICTM010000095">
    <property type="protein sequence ID" value="CAB9500940.1"/>
    <property type="molecule type" value="Genomic_DNA"/>
</dbReference>
<feature type="domain" description="Thioredoxin" evidence="2">
    <location>
        <begin position="1843"/>
        <end position="1998"/>
    </location>
</feature>
<dbReference type="PROSITE" id="PS00455">
    <property type="entry name" value="AMP_BINDING"/>
    <property type="match status" value="1"/>
</dbReference>
<evidence type="ECO:0000256" key="1">
    <source>
        <dbReference type="SAM" id="Phobius"/>
    </source>
</evidence>
<dbReference type="PANTHER" id="PTHR22754:SF32">
    <property type="entry name" value="DISCO-INTERACTING PROTEIN 2"/>
    <property type="match status" value="1"/>
</dbReference>
<proteinExistence type="predicted"/>
<dbReference type="Gene3D" id="3.40.50.12780">
    <property type="entry name" value="N-terminal domain of ligase-like"/>
    <property type="match status" value="1"/>
</dbReference>
<dbReference type="Pfam" id="PF00578">
    <property type="entry name" value="AhpC-TSA"/>
    <property type="match status" value="1"/>
</dbReference>
<dbReference type="SUPFAM" id="SSF56801">
    <property type="entry name" value="Acetyl-CoA synthetase-like"/>
    <property type="match status" value="1"/>
</dbReference>
<keyword evidence="1" id="KW-1133">Transmembrane helix</keyword>
<dbReference type="InterPro" id="IPR020845">
    <property type="entry name" value="AMP-binding_CS"/>
</dbReference>
<dbReference type="Pfam" id="PF13450">
    <property type="entry name" value="NAD_binding_8"/>
    <property type="match status" value="1"/>
</dbReference>
<accession>A0A9N8DFM2</accession>
<dbReference type="PANTHER" id="PTHR22754">
    <property type="entry name" value="DISCO-INTERACTING PROTEIN 2 DIP2 -RELATED"/>
    <property type="match status" value="1"/>
</dbReference>
<evidence type="ECO:0000313" key="4">
    <source>
        <dbReference type="Proteomes" id="UP001153069"/>
    </source>
</evidence>
<organism evidence="3 4">
    <name type="scientific">Seminavis robusta</name>
    <dbReference type="NCBI Taxonomy" id="568900"/>
    <lineage>
        <taxon>Eukaryota</taxon>
        <taxon>Sar</taxon>
        <taxon>Stramenopiles</taxon>
        <taxon>Ochrophyta</taxon>
        <taxon>Bacillariophyta</taxon>
        <taxon>Bacillariophyceae</taxon>
        <taxon>Bacillariophycidae</taxon>
        <taxon>Naviculales</taxon>
        <taxon>Naviculaceae</taxon>
        <taxon>Seminavis</taxon>
    </lineage>
</organism>
<dbReference type="InterPro" id="IPR036249">
    <property type="entry name" value="Thioredoxin-like_sf"/>
</dbReference>
<keyword evidence="4" id="KW-1185">Reference proteome</keyword>
<keyword evidence="1" id="KW-0812">Transmembrane</keyword>
<dbReference type="PROSITE" id="PS51352">
    <property type="entry name" value="THIOREDOXIN_2"/>
    <property type="match status" value="1"/>
</dbReference>
<evidence type="ECO:0000259" key="2">
    <source>
        <dbReference type="PROSITE" id="PS51352"/>
    </source>
</evidence>
<name>A0A9N8DFM2_9STRA</name>
<keyword evidence="1" id="KW-0472">Membrane</keyword>
<dbReference type="InterPro" id="IPR036188">
    <property type="entry name" value="FAD/NAD-bd_sf"/>
</dbReference>
<feature type="transmembrane region" description="Helical" evidence="1">
    <location>
        <begin position="1604"/>
        <end position="1621"/>
    </location>
</feature>
<dbReference type="InterPro" id="IPR045851">
    <property type="entry name" value="AMP-bd_C_sf"/>
</dbReference>
<feature type="transmembrane region" description="Helical" evidence="1">
    <location>
        <begin position="1197"/>
        <end position="1219"/>
    </location>
</feature>
<dbReference type="InterPro" id="IPR013766">
    <property type="entry name" value="Thioredoxin_domain"/>
</dbReference>
<dbReference type="Gene3D" id="3.50.50.60">
    <property type="entry name" value="FAD/NAD(P)-binding domain"/>
    <property type="match status" value="1"/>
</dbReference>
<dbReference type="SUPFAM" id="SSF51905">
    <property type="entry name" value="FAD/NAD(P)-binding domain"/>
    <property type="match status" value="1"/>
</dbReference>